<keyword evidence="2" id="KW-0732">Signal</keyword>
<dbReference type="KEGG" id="sbal:HUE88_11295"/>
<evidence type="ECO:0000313" key="3">
    <source>
        <dbReference type="EMBL" id="QOY51679.1"/>
    </source>
</evidence>
<feature type="signal peptide" evidence="2">
    <location>
        <begin position="1"/>
        <end position="21"/>
    </location>
</feature>
<name>A0A7S7LW34_9BACT</name>
<evidence type="ECO:0008006" key="5">
    <source>
        <dbReference type="Google" id="ProtNLM"/>
    </source>
</evidence>
<dbReference type="RefSeq" id="WP_194369098.1">
    <property type="nucleotide sequence ID" value="NZ_CP054492.1"/>
</dbReference>
<evidence type="ECO:0000256" key="1">
    <source>
        <dbReference type="SAM" id="Coils"/>
    </source>
</evidence>
<dbReference type="AlphaFoldDB" id="A0A7S7LW34"/>
<sequence length="225" mass="26199">MKKLAILAVLATLLFSQIKISQENPTIYSTIGDIVYDNVVLIQKLKDVPEFSLLEDKIDKYVKEVQEAKIKGFAIESGDIKVDKIEYLKTLRYLFKKNNSYAREAEAKLKSSIKDGNNELFVFIINSGLINTEKHKKEILDYYFKHSEEIEESGVIKTLLDENKNQDKMQSEKKGLTKKQIEDAKIKRLRKKDKAEQENLEKLLDDNVAQTKQEIRENQRKELEK</sequence>
<dbReference type="EMBL" id="CP054492">
    <property type="protein sequence ID" value="QOY51679.1"/>
    <property type="molecule type" value="Genomic_DNA"/>
</dbReference>
<keyword evidence="4" id="KW-1185">Reference proteome</keyword>
<feature type="coiled-coil region" evidence="1">
    <location>
        <begin position="181"/>
        <end position="214"/>
    </location>
</feature>
<gene>
    <name evidence="3" type="ORF">HUE88_11295</name>
</gene>
<protein>
    <recommendedName>
        <fullName evidence="5">SurA N-terminal domain-containing protein</fullName>
    </recommendedName>
</protein>
<feature type="chain" id="PRO_5032455932" description="SurA N-terminal domain-containing protein" evidence="2">
    <location>
        <begin position="22"/>
        <end position="225"/>
    </location>
</feature>
<dbReference type="Proteomes" id="UP000593994">
    <property type="component" value="Chromosome"/>
</dbReference>
<organism evidence="3 4">
    <name type="scientific">Candidatus Sulfurimonas baltica</name>
    <dbReference type="NCBI Taxonomy" id="2740404"/>
    <lineage>
        <taxon>Bacteria</taxon>
        <taxon>Pseudomonadati</taxon>
        <taxon>Campylobacterota</taxon>
        <taxon>Epsilonproteobacteria</taxon>
        <taxon>Campylobacterales</taxon>
        <taxon>Sulfurimonadaceae</taxon>
        <taxon>Sulfurimonas</taxon>
    </lineage>
</organism>
<evidence type="ECO:0000256" key="2">
    <source>
        <dbReference type="SAM" id="SignalP"/>
    </source>
</evidence>
<evidence type="ECO:0000313" key="4">
    <source>
        <dbReference type="Proteomes" id="UP000593994"/>
    </source>
</evidence>
<reference evidence="3 4" key="1">
    <citation type="submission" date="2020-05" db="EMBL/GenBank/DDBJ databases">
        <title>Sulfurimonas marisnigri, sp. nov., and Sulfurimonas baltica, sp. nov., manganese oxide reducing chemolithoautotrophs of the class Epsilonproteobacteria isolated from the pelagic redoxclines of the Black and Baltic Seas and emended description of the genus Sulfurimonas.</title>
        <authorList>
            <person name="Henkel J.V."/>
            <person name="Laudan C."/>
            <person name="Werner J."/>
            <person name="Neu T."/>
            <person name="Plewe S."/>
            <person name="Sproer C."/>
            <person name="Bunk B."/>
            <person name="Schulz-Vogt H.N."/>
        </authorList>
    </citation>
    <scope>NUCLEOTIDE SEQUENCE [LARGE SCALE GENOMIC DNA]</scope>
    <source>
        <strain evidence="3 4">GD2</strain>
    </source>
</reference>
<proteinExistence type="predicted"/>
<keyword evidence="1" id="KW-0175">Coiled coil</keyword>
<accession>A0A7S7LW34</accession>